<dbReference type="EMBL" id="CT868063">
    <property type="protein sequence ID" value="CAK68869.1"/>
    <property type="molecule type" value="Genomic_DNA"/>
</dbReference>
<dbReference type="GeneID" id="5022051"/>
<sequence>MLKKQQYIIYFYIQNHNRSFFQFRSEQLIETSWIIQLTQFLQSLFLQNNWICILNQIYLNSSRIRTIIGVQVQ</sequence>
<dbReference type="HOGENOM" id="CLU_2710162_0_0_1"/>
<dbReference type="KEGG" id="ptm:GSPATT00007080001"/>
<name>A0CDK2_PARTE</name>
<dbReference type="Proteomes" id="UP000000600">
    <property type="component" value="Unassembled WGS sequence"/>
</dbReference>
<protein>
    <recommendedName>
        <fullName evidence="3">PH domain-containing protein</fullName>
    </recommendedName>
</protein>
<gene>
    <name evidence="1" type="ORF">GSPATT00007080001</name>
</gene>
<evidence type="ECO:0000313" key="1">
    <source>
        <dbReference type="EMBL" id="CAK68869.1"/>
    </source>
</evidence>
<keyword evidence="2" id="KW-1185">Reference proteome</keyword>
<dbReference type="RefSeq" id="XP_001436266.1">
    <property type="nucleotide sequence ID" value="XM_001436229.1"/>
</dbReference>
<evidence type="ECO:0000313" key="2">
    <source>
        <dbReference type="Proteomes" id="UP000000600"/>
    </source>
</evidence>
<dbReference type="AlphaFoldDB" id="A0CDK2"/>
<proteinExistence type="predicted"/>
<accession>A0CDK2</accession>
<evidence type="ECO:0008006" key="3">
    <source>
        <dbReference type="Google" id="ProtNLM"/>
    </source>
</evidence>
<reference evidence="1 2" key="1">
    <citation type="journal article" date="2006" name="Nature">
        <title>Global trends of whole-genome duplications revealed by the ciliate Paramecium tetraurelia.</title>
        <authorList>
            <consortium name="Genoscope"/>
            <person name="Aury J.-M."/>
            <person name="Jaillon O."/>
            <person name="Duret L."/>
            <person name="Noel B."/>
            <person name="Jubin C."/>
            <person name="Porcel B.M."/>
            <person name="Segurens B."/>
            <person name="Daubin V."/>
            <person name="Anthouard V."/>
            <person name="Aiach N."/>
            <person name="Arnaiz O."/>
            <person name="Billaut A."/>
            <person name="Beisson J."/>
            <person name="Blanc I."/>
            <person name="Bouhouche K."/>
            <person name="Camara F."/>
            <person name="Duharcourt S."/>
            <person name="Guigo R."/>
            <person name="Gogendeau D."/>
            <person name="Katinka M."/>
            <person name="Keller A.-M."/>
            <person name="Kissmehl R."/>
            <person name="Klotz C."/>
            <person name="Koll F."/>
            <person name="Le Moue A."/>
            <person name="Lepere C."/>
            <person name="Malinsky S."/>
            <person name="Nowacki M."/>
            <person name="Nowak J.K."/>
            <person name="Plattner H."/>
            <person name="Poulain J."/>
            <person name="Ruiz F."/>
            <person name="Serrano V."/>
            <person name="Zagulski M."/>
            <person name="Dessen P."/>
            <person name="Betermier M."/>
            <person name="Weissenbach J."/>
            <person name="Scarpelli C."/>
            <person name="Schachter V."/>
            <person name="Sperling L."/>
            <person name="Meyer E."/>
            <person name="Cohen J."/>
            <person name="Wincker P."/>
        </authorList>
    </citation>
    <scope>NUCLEOTIDE SEQUENCE [LARGE SCALE GENOMIC DNA]</scope>
    <source>
        <strain evidence="1 2">Stock d4-2</strain>
    </source>
</reference>
<dbReference type="InParanoid" id="A0CDK2"/>
<organism evidence="1 2">
    <name type="scientific">Paramecium tetraurelia</name>
    <dbReference type="NCBI Taxonomy" id="5888"/>
    <lineage>
        <taxon>Eukaryota</taxon>
        <taxon>Sar</taxon>
        <taxon>Alveolata</taxon>
        <taxon>Ciliophora</taxon>
        <taxon>Intramacronucleata</taxon>
        <taxon>Oligohymenophorea</taxon>
        <taxon>Peniculida</taxon>
        <taxon>Parameciidae</taxon>
        <taxon>Paramecium</taxon>
    </lineage>
</organism>